<reference evidence="1" key="1">
    <citation type="submission" date="2016-08" db="EMBL/GenBank/DDBJ databases">
        <authorList>
            <person name="Ngugi D.K."/>
            <person name="Miyake S."/>
            <person name="Stingl U."/>
        </authorList>
    </citation>
    <scope>NUCLEOTIDE SEQUENCE</scope>
    <source>
        <strain evidence="1">SCG-D08WGA-EpuloA1</strain>
    </source>
</reference>
<sequence length="183" mass="21316">MYIRFIEQRDIKEVLNIYKYYVINTSATFECSVPSDEVFTARVNSICSKYAYLVAVELDENTNEKIVGFAYLAEFAVREAFKWSVTCSVYIDKEYTGKGIGKKLYRELLGLAKQQNFYHLYALITIPNDESEKFHKKMGFVKVATLPNIGFKLDEWHGLMYYKYEIQPIEANPKPPLNINDVK</sequence>
<evidence type="ECO:0000313" key="1">
    <source>
        <dbReference type="EMBL" id="ONI46571.1"/>
    </source>
</evidence>
<dbReference type="EMBL" id="LJHD01000002">
    <property type="protein sequence ID" value="ONI46571.1"/>
    <property type="molecule type" value="Genomic_DNA"/>
</dbReference>
<organism evidence="1 2">
    <name type="scientific">Candidatus Epulonipiscium fishelsonii</name>
    <dbReference type="NCBI Taxonomy" id="77094"/>
    <lineage>
        <taxon>Bacteria</taxon>
        <taxon>Bacillati</taxon>
        <taxon>Bacillota</taxon>
        <taxon>Clostridia</taxon>
        <taxon>Lachnospirales</taxon>
        <taxon>Lachnospiraceae</taxon>
        <taxon>Candidatus Epulonipiscium</taxon>
    </lineage>
</organism>
<dbReference type="Proteomes" id="UP000188637">
    <property type="component" value="Unassembled WGS sequence"/>
</dbReference>
<proteinExistence type="predicted"/>
<keyword evidence="2" id="KW-1185">Reference proteome</keyword>
<protein>
    <submittedName>
        <fullName evidence="1">Uncharacterized protein</fullName>
    </submittedName>
</protein>
<gene>
    <name evidence="1" type="ORF">AN640_00655</name>
</gene>
<accession>A0ACC8XJL3</accession>
<name>A0ACC8XJL3_9FIRM</name>
<evidence type="ECO:0000313" key="2">
    <source>
        <dbReference type="Proteomes" id="UP000188637"/>
    </source>
</evidence>
<comment type="caution">
    <text evidence="1">The sequence shown here is derived from an EMBL/GenBank/DDBJ whole genome shotgun (WGS) entry which is preliminary data.</text>
</comment>